<dbReference type="AlphaFoldDB" id="A0A2K9NM90"/>
<dbReference type="InterPro" id="IPR005747">
    <property type="entry name" value="MutS2"/>
</dbReference>
<accession>A0A2K9NM90</accession>
<gene>
    <name evidence="7" type="ORF">C0V70_00575</name>
</gene>
<dbReference type="PIRSF" id="PIRSF005814">
    <property type="entry name" value="MutS_YshD"/>
    <property type="match status" value="1"/>
</dbReference>
<dbReference type="GO" id="GO:0005524">
    <property type="term" value="F:ATP binding"/>
    <property type="evidence" value="ECO:0007669"/>
    <property type="project" value="UniProtKB-KW"/>
</dbReference>
<evidence type="ECO:0000313" key="8">
    <source>
        <dbReference type="Proteomes" id="UP000235584"/>
    </source>
</evidence>
<dbReference type="GO" id="GO:0006298">
    <property type="term" value="P:mismatch repair"/>
    <property type="evidence" value="ECO:0007669"/>
    <property type="project" value="InterPro"/>
</dbReference>
<dbReference type="GO" id="GO:0140664">
    <property type="term" value="F:ATP-dependent DNA damage sensor activity"/>
    <property type="evidence" value="ECO:0007669"/>
    <property type="project" value="InterPro"/>
</dbReference>
<evidence type="ECO:0000256" key="2">
    <source>
        <dbReference type="ARBA" id="ARBA00022741"/>
    </source>
</evidence>
<dbReference type="InterPro" id="IPR036063">
    <property type="entry name" value="Smr_dom_sf"/>
</dbReference>
<dbReference type="SUPFAM" id="SSF52540">
    <property type="entry name" value="P-loop containing nucleoside triphosphate hydrolases"/>
    <property type="match status" value="1"/>
</dbReference>
<evidence type="ECO:0000256" key="6">
    <source>
        <dbReference type="ARBA" id="ARBA00023125"/>
    </source>
</evidence>
<keyword evidence="2" id="KW-0547">Nucleotide-binding</keyword>
<dbReference type="GO" id="GO:0030983">
    <property type="term" value="F:mismatched DNA binding"/>
    <property type="evidence" value="ECO:0007669"/>
    <property type="project" value="InterPro"/>
</dbReference>
<keyword evidence="1" id="KW-0699">rRNA-binding</keyword>
<evidence type="ECO:0000256" key="3">
    <source>
        <dbReference type="ARBA" id="ARBA00022801"/>
    </source>
</evidence>
<dbReference type="InterPro" id="IPR027417">
    <property type="entry name" value="P-loop_NTPase"/>
</dbReference>
<keyword evidence="5" id="KW-0694">RNA-binding</keyword>
<dbReference type="Pfam" id="PF01713">
    <property type="entry name" value="Smr"/>
    <property type="match status" value="1"/>
</dbReference>
<dbReference type="GO" id="GO:0019843">
    <property type="term" value="F:rRNA binding"/>
    <property type="evidence" value="ECO:0007669"/>
    <property type="project" value="UniProtKB-KW"/>
</dbReference>
<proteinExistence type="predicted"/>
<dbReference type="PANTHER" id="PTHR48466:SF2">
    <property type="entry name" value="OS10G0509000 PROTEIN"/>
    <property type="match status" value="1"/>
</dbReference>
<reference evidence="7 8" key="1">
    <citation type="submission" date="2018-01" db="EMBL/GenBank/DDBJ databases">
        <title>Complete genome sequence of Bacteriovorax stolpii DSM12778.</title>
        <authorList>
            <person name="Tang B."/>
            <person name="Chang J."/>
        </authorList>
    </citation>
    <scope>NUCLEOTIDE SEQUENCE [LARGE SCALE GENOMIC DNA]</scope>
    <source>
        <strain evidence="7 8">DSM 12778</strain>
    </source>
</reference>
<dbReference type="PANTHER" id="PTHR48466">
    <property type="entry name" value="OS10G0509000 PROTEIN-RELATED"/>
    <property type="match status" value="1"/>
</dbReference>
<dbReference type="EMBL" id="CP025704">
    <property type="protein sequence ID" value="AUN96623.1"/>
    <property type="molecule type" value="Genomic_DNA"/>
</dbReference>
<organism evidence="7 8">
    <name type="scientific">Bacteriovorax stolpii</name>
    <name type="common">Bdellovibrio stolpii</name>
    <dbReference type="NCBI Taxonomy" id="960"/>
    <lineage>
        <taxon>Bacteria</taxon>
        <taxon>Pseudomonadati</taxon>
        <taxon>Bdellovibrionota</taxon>
        <taxon>Bacteriovoracia</taxon>
        <taxon>Bacteriovoracales</taxon>
        <taxon>Bacteriovoracaceae</taxon>
        <taxon>Bacteriovorax</taxon>
    </lineage>
</organism>
<evidence type="ECO:0000256" key="1">
    <source>
        <dbReference type="ARBA" id="ARBA00022730"/>
    </source>
</evidence>
<dbReference type="SMART" id="SM00463">
    <property type="entry name" value="SMR"/>
    <property type="match status" value="1"/>
</dbReference>
<dbReference type="GO" id="GO:0045910">
    <property type="term" value="P:negative regulation of DNA recombination"/>
    <property type="evidence" value="ECO:0007669"/>
    <property type="project" value="InterPro"/>
</dbReference>
<dbReference type="InterPro" id="IPR036187">
    <property type="entry name" value="DNA_mismatch_repair_MutS_sf"/>
</dbReference>
<keyword evidence="3" id="KW-0378">Hydrolase</keyword>
<dbReference type="InterPro" id="IPR000432">
    <property type="entry name" value="DNA_mismatch_repair_MutS_C"/>
</dbReference>
<dbReference type="SUPFAM" id="SSF48334">
    <property type="entry name" value="DNA repair protein MutS, domain III"/>
    <property type="match status" value="1"/>
</dbReference>
<evidence type="ECO:0000256" key="4">
    <source>
        <dbReference type="ARBA" id="ARBA00022840"/>
    </source>
</evidence>
<dbReference type="RefSeq" id="WP_102241918.1">
    <property type="nucleotide sequence ID" value="NZ_CP025704.1"/>
</dbReference>
<dbReference type="InterPro" id="IPR045076">
    <property type="entry name" value="MutS"/>
</dbReference>
<dbReference type="NCBIfam" id="TIGR01069">
    <property type="entry name" value="mutS2"/>
    <property type="match status" value="1"/>
</dbReference>
<dbReference type="GO" id="GO:0016887">
    <property type="term" value="F:ATP hydrolysis activity"/>
    <property type="evidence" value="ECO:0007669"/>
    <property type="project" value="InterPro"/>
</dbReference>
<dbReference type="InterPro" id="IPR002625">
    <property type="entry name" value="Smr_dom"/>
</dbReference>
<dbReference type="KEGG" id="bsto:C0V70_00575"/>
<dbReference type="SMART" id="SM00534">
    <property type="entry name" value="MUTSac"/>
    <property type="match status" value="1"/>
</dbReference>
<dbReference type="Pfam" id="PF00488">
    <property type="entry name" value="MutS_V"/>
    <property type="match status" value="1"/>
</dbReference>
<evidence type="ECO:0000256" key="5">
    <source>
        <dbReference type="ARBA" id="ARBA00022884"/>
    </source>
</evidence>
<evidence type="ECO:0000313" key="7">
    <source>
        <dbReference type="EMBL" id="AUN96623.1"/>
    </source>
</evidence>
<dbReference type="PROSITE" id="PS50828">
    <property type="entry name" value="SMR"/>
    <property type="match status" value="1"/>
</dbReference>
<dbReference type="Gene3D" id="3.30.1370.110">
    <property type="match status" value="1"/>
</dbReference>
<dbReference type="Gene3D" id="3.40.50.300">
    <property type="entry name" value="P-loop containing nucleotide triphosphate hydrolases"/>
    <property type="match status" value="1"/>
</dbReference>
<keyword evidence="4" id="KW-0067">ATP-binding</keyword>
<keyword evidence="8" id="KW-1185">Reference proteome</keyword>
<sequence>MALNLLNGNSEALELLDWSMLVSSISSLSHFELTKTKLEAPPAARSIAMIQGDLNLLESYLANYDDYSLSFNSKLRLLPESETFFKLIPDIKREKFFEARELHFLAQIAECYIECLPLFSNLVFEENYAIERDKLSKIKRYFTNPLRDFVDHSGSVSYERHPVLKKLYAEVLALENDLRITVQKAAKSDLYSSKLQLDNFDIINDRYVLAVRSDSYNSDLGPIVARSQSGMTLFVEPYEVREKGNKRIHLLSEIESTILKLTIELSKVVHSYSDEFKLMSEWSLALDWLNTKATYTQKLGLSKPTLNEKFYFEFNGLYHPLLKAPIKNNVLLDSGHKGLIISGPNTGGKTVALKSITLSLLMVHLGLYVPAVHADIHPVSDLFYFSHDHQNLSEGLSSFASESKYYLELLQSLGPLNLIIIDEIFNSTSSEEASALAIAFLDEVHRRSNSKVVLSTHHQVLKTFMHSRGDYVSAHVGYDFDLNRPTYKLILGEPGSSLAFKIFENLSEKFGLKTGISERAKDLLDKKQVTYETLLQELSQKKIDLDKLLAQNRTLNIELKNQKSSMEGTLYLERERIITDYTKKIKSLFDQAETLLSDVKSGKMANRRTLNNEIGGIQSALIREAPEKKNKEDPENIYAHMRPIEFEEIKTNDTVFSVVIRKNVKVLNTNPRKKEIQIQHGALSVWVSPSTLRYPSGSKPPAPKVSINIQKSVRGEIEVDCRGMRLEEFQKIAEQSIDEVITGEIPFVTIIHGHGDGVLKNWLRSYLRKEHRDLRWENIEGNDGCTKIYS</sequence>
<name>A0A2K9NM90_BACTC</name>
<protein>
    <submittedName>
        <fullName evidence="7">Uncharacterized protein</fullName>
    </submittedName>
</protein>
<keyword evidence="6" id="KW-0238">DNA-binding</keyword>
<dbReference type="OrthoDB" id="9808166at2"/>
<dbReference type="Proteomes" id="UP000235584">
    <property type="component" value="Chromosome"/>
</dbReference>
<dbReference type="SUPFAM" id="SSF160443">
    <property type="entry name" value="SMR domain-like"/>
    <property type="match status" value="1"/>
</dbReference>
<dbReference type="GO" id="GO:0004519">
    <property type="term" value="F:endonuclease activity"/>
    <property type="evidence" value="ECO:0007669"/>
    <property type="project" value="InterPro"/>
</dbReference>